<proteinExistence type="predicted"/>
<accession>A0A4U8UJU8</accession>
<evidence type="ECO:0000256" key="5">
    <source>
        <dbReference type="ARBA" id="ARBA00023242"/>
    </source>
</evidence>
<name>A0A4U8UJU8_STECR</name>
<evidence type="ECO:0000259" key="9">
    <source>
        <dbReference type="PROSITE" id="PS50071"/>
    </source>
</evidence>
<dbReference type="CDD" id="cd00086">
    <property type="entry name" value="homeodomain"/>
    <property type="match status" value="1"/>
</dbReference>
<dbReference type="SMART" id="SM00389">
    <property type="entry name" value="HOX"/>
    <property type="match status" value="1"/>
</dbReference>
<dbReference type="Proteomes" id="UP000298663">
    <property type="component" value="Chromosome X"/>
</dbReference>
<dbReference type="PANTHER" id="PTHR45793">
    <property type="entry name" value="HOMEOBOX PROTEIN"/>
    <property type="match status" value="1"/>
</dbReference>
<keyword evidence="5 6" id="KW-0539">Nucleus</keyword>
<reference evidence="10 11" key="2">
    <citation type="journal article" date="2019" name="G3 (Bethesda)">
        <title>Hybrid Assembly of the Genome of the Entomopathogenic Nematode Steinernema carpocapsae Identifies the X-Chromosome.</title>
        <authorList>
            <person name="Serra L."/>
            <person name="Macchietto M."/>
            <person name="Macias-Munoz A."/>
            <person name="McGill C.J."/>
            <person name="Rodriguez I.M."/>
            <person name="Rodriguez B."/>
            <person name="Murad R."/>
            <person name="Mortazavi A."/>
        </authorList>
    </citation>
    <scope>NUCLEOTIDE SEQUENCE [LARGE SCALE GENOMIC DNA]</scope>
    <source>
        <strain evidence="10 11">ALL</strain>
    </source>
</reference>
<feature type="region of interest" description="Disordered" evidence="8">
    <location>
        <begin position="95"/>
        <end position="114"/>
    </location>
</feature>
<reference evidence="10 11" key="1">
    <citation type="journal article" date="2015" name="Genome Biol.">
        <title>Comparative genomics of Steinernema reveals deeply conserved gene regulatory networks.</title>
        <authorList>
            <person name="Dillman A.R."/>
            <person name="Macchietto M."/>
            <person name="Porter C.F."/>
            <person name="Rogers A."/>
            <person name="Williams B."/>
            <person name="Antoshechkin I."/>
            <person name="Lee M.M."/>
            <person name="Goodwin Z."/>
            <person name="Lu X."/>
            <person name="Lewis E.E."/>
            <person name="Goodrich-Blair H."/>
            <person name="Stock S.P."/>
            <person name="Adams B.J."/>
            <person name="Sternberg P.W."/>
            <person name="Mortazavi A."/>
        </authorList>
    </citation>
    <scope>NUCLEOTIDE SEQUENCE [LARGE SCALE GENOMIC DNA]</scope>
    <source>
        <strain evidence="10 11">ALL</strain>
    </source>
</reference>
<evidence type="ECO:0000313" key="11">
    <source>
        <dbReference type="Proteomes" id="UP000298663"/>
    </source>
</evidence>
<keyword evidence="11" id="KW-1185">Reference proteome</keyword>
<dbReference type="SUPFAM" id="SSF46689">
    <property type="entry name" value="Homeodomain-like"/>
    <property type="match status" value="1"/>
</dbReference>
<comment type="caution">
    <text evidence="10">The sequence shown here is derived from an EMBL/GenBank/DDBJ whole genome shotgun (WGS) entry which is preliminary data.</text>
</comment>
<dbReference type="STRING" id="34508.A0A4U8UJU8"/>
<protein>
    <recommendedName>
        <fullName evidence="9">Homeobox domain-containing protein</fullName>
    </recommendedName>
</protein>
<evidence type="ECO:0000256" key="4">
    <source>
        <dbReference type="ARBA" id="ARBA00023155"/>
    </source>
</evidence>
<dbReference type="PANTHER" id="PTHR45793:SF5">
    <property type="entry name" value="HOMEOTIC PROTEIN OCELLILESS"/>
    <property type="match status" value="1"/>
</dbReference>
<feature type="DNA-binding region" description="Homeobox" evidence="6">
    <location>
        <begin position="45"/>
        <end position="104"/>
    </location>
</feature>
<dbReference type="EMBL" id="AZBU02000001">
    <property type="protein sequence ID" value="TMS32971.1"/>
    <property type="molecule type" value="Genomic_DNA"/>
</dbReference>
<organism evidence="10 11">
    <name type="scientific">Steinernema carpocapsae</name>
    <name type="common">Entomopathogenic nematode</name>
    <dbReference type="NCBI Taxonomy" id="34508"/>
    <lineage>
        <taxon>Eukaryota</taxon>
        <taxon>Metazoa</taxon>
        <taxon>Ecdysozoa</taxon>
        <taxon>Nematoda</taxon>
        <taxon>Chromadorea</taxon>
        <taxon>Rhabditida</taxon>
        <taxon>Tylenchina</taxon>
        <taxon>Panagrolaimomorpha</taxon>
        <taxon>Strongyloidoidea</taxon>
        <taxon>Steinernematidae</taxon>
        <taxon>Steinernema</taxon>
    </lineage>
</organism>
<evidence type="ECO:0000256" key="6">
    <source>
        <dbReference type="PROSITE-ProRule" id="PRU00108"/>
    </source>
</evidence>
<dbReference type="EMBL" id="CM016762">
    <property type="protein sequence ID" value="TMS32971.1"/>
    <property type="molecule type" value="Genomic_DNA"/>
</dbReference>
<dbReference type="GO" id="GO:0000981">
    <property type="term" value="F:DNA-binding transcription factor activity, RNA polymerase II-specific"/>
    <property type="evidence" value="ECO:0007669"/>
    <property type="project" value="TreeGrafter"/>
</dbReference>
<gene>
    <name evidence="10" type="ORF">L596_000756</name>
</gene>
<evidence type="ECO:0000256" key="1">
    <source>
        <dbReference type="ARBA" id="ARBA00004123"/>
    </source>
</evidence>
<evidence type="ECO:0000313" key="10">
    <source>
        <dbReference type="EMBL" id="TMS32971.1"/>
    </source>
</evidence>
<dbReference type="Gene3D" id="1.10.10.60">
    <property type="entry name" value="Homeodomain-like"/>
    <property type="match status" value="1"/>
</dbReference>
<evidence type="ECO:0000256" key="7">
    <source>
        <dbReference type="RuleBase" id="RU000682"/>
    </source>
</evidence>
<evidence type="ECO:0000256" key="8">
    <source>
        <dbReference type="SAM" id="MobiDB-lite"/>
    </source>
</evidence>
<keyword evidence="4 6" id="KW-0371">Homeobox</keyword>
<evidence type="ECO:0000256" key="2">
    <source>
        <dbReference type="ARBA" id="ARBA00022473"/>
    </source>
</evidence>
<dbReference type="OrthoDB" id="6159439at2759"/>
<keyword evidence="2" id="KW-0217">Developmental protein</keyword>
<dbReference type="InterPro" id="IPR009057">
    <property type="entry name" value="Homeodomain-like_sf"/>
</dbReference>
<dbReference type="PROSITE" id="PS50071">
    <property type="entry name" value="HOMEOBOX_2"/>
    <property type="match status" value="1"/>
</dbReference>
<dbReference type="InterPro" id="IPR001356">
    <property type="entry name" value="HD"/>
</dbReference>
<evidence type="ECO:0000256" key="3">
    <source>
        <dbReference type="ARBA" id="ARBA00023125"/>
    </source>
</evidence>
<dbReference type="GO" id="GO:0005634">
    <property type="term" value="C:nucleus"/>
    <property type="evidence" value="ECO:0007669"/>
    <property type="project" value="UniProtKB-SubCell"/>
</dbReference>
<feature type="domain" description="Homeobox" evidence="9">
    <location>
        <begin position="43"/>
        <end position="103"/>
    </location>
</feature>
<dbReference type="GO" id="GO:0000978">
    <property type="term" value="F:RNA polymerase II cis-regulatory region sequence-specific DNA binding"/>
    <property type="evidence" value="ECO:0007669"/>
    <property type="project" value="TreeGrafter"/>
</dbReference>
<keyword evidence="3 6" id="KW-0238">DNA-binding</keyword>
<sequence length="114" mass="13066">MSDLTSTNETKNAPFDASQLQAALEALKTNSVLQALIQASLTPAEPLKRAMFSEEQKRLLESLFEKTTHPNREQKEEVARKAKLSYNQVKRWVQNQRYRTKRQQKELSPSSSST</sequence>
<dbReference type="AlphaFoldDB" id="A0A4U8UJU8"/>
<comment type="subcellular location">
    <subcellularLocation>
        <location evidence="1 6 7">Nucleus</location>
    </subcellularLocation>
</comment>
<dbReference type="Pfam" id="PF00046">
    <property type="entry name" value="Homeodomain"/>
    <property type="match status" value="1"/>
</dbReference>